<evidence type="ECO:0000256" key="2">
    <source>
        <dbReference type="ARBA" id="ARBA00022723"/>
    </source>
</evidence>
<gene>
    <name evidence="6" type="ORF">QWZ15_22530</name>
</gene>
<comment type="caution">
    <text evidence="6">The sequence shown here is derived from an EMBL/GenBank/DDBJ whole genome shotgun (WGS) entry which is preliminary data.</text>
</comment>
<keyword evidence="3 4" id="KW-0408">Iron</keyword>
<dbReference type="NCBIfam" id="TIGR02604">
    <property type="entry name" value="Piru_Ver_Nterm"/>
    <property type="match status" value="1"/>
</dbReference>
<dbReference type="SUPFAM" id="SSF48371">
    <property type="entry name" value="ARM repeat"/>
    <property type="match status" value="1"/>
</dbReference>
<dbReference type="InterPro" id="IPR011041">
    <property type="entry name" value="Quinoprot_gluc/sorb_DH_b-prop"/>
</dbReference>
<protein>
    <submittedName>
        <fullName evidence="6">C-type cytochrome</fullName>
    </submittedName>
</protein>
<dbReference type="Gene3D" id="1.10.760.10">
    <property type="entry name" value="Cytochrome c-like domain"/>
    <property type="match status" value="1"/>
</dbReference>
<evidence type="ECO:0000313" key="7">
    <source>
        <dbReference type="Proteomes" id="UP001236663"/>
    </source>
</evidence>
<sequence length="1028" mass="115625">MRTQNITAGLALLILNSCQQPKQVTTAVDLPNPRASTYVEEDPDPIYAAHVRTTPFQTPEEEMADFVLPPGFEVTLFASEPDITKPINMAFDEKGRLWVSQSSEYPIKAGEGQGRDRISILTDTDKDGKADKITHFAEDLNIPIGIQPVKGGAVGFSIPNLYRFYDTDGDDKADKREVLLGPFETRDTHGMVNNLFRGFDGWIHASHGFSNISTVAGNDGDSIKMVSGNTFRFKLDGSRAEKTSDGRINPFGSDLDELGYHYSADCHTLPIYQLIRNGNYTQWGKKEPNRGFAPTMMDYGLNSTALSGLVYYTDTQFPESYQNSFYSGDVVTCRISRSTMTFTGSTPQATRQADFLVSKDPWFRPVDIKVGPDGALYVADFYNPIIGHYEVPLDHPERDRTSGRIWKITYKGRERPVTDWSRASMARLIEALEDPVLQTRLLATDELVDRYQTEAVPSLEKVVNHKRSPSRQLVHAMWALYRMDALSDTTLEKMLIHPDPLVRVHAHRVLGEQVAFNETQFQWTLEGLKDSSPHIRRVAAENLILHQDVELIRPLMETYMETPEADSHLRYALEHAFFNHAKKPEIAMAIANGNWNEQEAEQVALVFSDVDSRVAGEYLLAYLQNNSTPENRFLPYLTSVARTLPASRMNVLMQVANQKGIGLPMHRKAMAINEGMAQQGMEWPQEIKNWNLSLSKQILDQLSAKSPLSEEEIGRLQFAAEISGILKVREHVPQLRQMVGNPYLKEDLRVIAANALVETDPVAQVNYLQEWLINPDHTLSFRRKIAGAMARFNASQTLNLLAAGMRNAPLELQETIAALLASEKAGKDRLIALIREGQAPARLLKNRTVEENFLAGAQENQKEAFTSLTENLLPISEEREKLIAERVDNFEQSEAQVLAGRTLYEQHCSMCHRIEEGGGMIGPQLDGIGNWGLDALATKVLDPNRNISENFRTYTLKLKNGQTRSGLFRREEGKVVVMADQNGQEFSVPKNDIAEQTASTITLMPDYFSTTMNQEQFNDLMNYLLSLR</sequence>
<feature type="domain" description="Cytochrome c" evidence="5">
    <location>
        <begin position="895"/>
        <end position="1028"/>
    </location>
</feature>
<keyword evidence="7" id="KW-1185">Reference proteome</keyword>
<dbReference type="InterPro" id="IPR036909">
    <property type="entry name" value="Cyt_c-like_dom_sf"/>
</dbReference>
<keyword evidence="1 4" id="KW-0349">Heme</keyword>
<dbReference type="InterPro" id="IPR009056">
    <property type="entry name" value="Cyt_c-like_dom"/>
</dbReference>
<evidence type="ECO:0000259" key="5">
    <source>
        <dbReference type="PROSITE" id="PS51007"/>
    </source>
</evidence>
<proteinExistence type="predicted"/>
<dbReference type="InterPro" id="IPR013428">
    <property type="entry name" value="Membrane-bound_put_N"/>
</dbReference>
<evidence type="ECO:0000313" key="6">
    <source>
        <dbReference type="EMBL" id="MDN3690614.1"/>
    </source>
</evidence>
<dbReference type="SUPFAM" id="SSF50952">
    <property type="entry name" value="Soluble quinoprotein glucose dehydrogenase"/>
    <property type="match status" value="1"/>
</dbReference>
<evidence type="ECO:0000256" key="1">
    <source>
        <dbReference type="ARBA" id="ARBA00022617"/>
    </source>
</evidence>
<dbReference type="Gene3D" id="1.25.10.10">
    <property type="entry name" value="Leucine-rich Repeat Variant"/>
    <property type="match status" value="1"/>
</dbReference>
<accession>A0ABT8CF92</accession>
<reference evidence="7" key="1">
    <citation type="journal article" date="2019" name="Int. J. Syst. Evol. Microbiol.">
        <title>The Global Catalogue of Microorganisms (GCM) 10K type strain sequencing project: providing services to taxonomists for standard genome sequencing and annotation.</title>
        <authorList>
            <consortium name="The Broad Institute Genomics Platform"/>
            <consortium name="The Broad Institute Genome Sequencing Center for Infectious Disease"/>
            <person name="Wu L."/>
            <person name="Ma J."/>
        </authorList>
    </citation>
    <scope>NUCLEOTIDE SEQUENCE [LARGE SCALE GENOMIC DNA]</scope>
    <source>
        <strain evidence="7">CECT 7706</strain>
    </source>
</reference>
<evidence type="ECO:0000256" key="3">
    <source>
        <dbReference type="ARBA" id="ARBA00023004"/>
    </source>
</evidence>
<dbReference type="InterPro" id="IPR016024">
    <property type="entry name" value="ARM-type_fold"/>
</dbReference>
<dbReference type="InterPro" id="IPR055557">
    <property type="entry name" value="DUF7133"/>
</dbReference>
<dbReference type="Gene3D" id="2.120.10.30">
    <property type="entry name" value="TolB, C-terminal domain"/>
    <property type="match status" value="1"/>
</dbReference>
<keyword evidence="2 4" id="KW-0479">Metal-binding</keyword>
<dbReference type="PROSITE" id="PS51007">
    <property type="entry name" value="CYTC"/>
    <property type="match status" value="1"/>
</dbReference>
<dbReference type="EMBL" id="JAUFQS010000047">
    <property type="protein sequence ID" value="MDN3690614.1"/>
    <property type="molecule type" value="Genomic_DNA"/>
</dbReference>
<dbReference type="Pfam" id="PF00034">
    <property type="entry name" value="Cytochrom_C"/>
    <property type="match status" value="1"/>
</dbReference>
<dbReference type="Proteomes" id="UP001236663">
    <property type="component" value="Unassembled WGS sequence"/>
</dbReference>
<dbReference type="Pfam" id="PF23500">
    <property type="entry name" value="DUF7133"/>
    <property type="match status" value="1"/>
</dbReference>
<dbReference type="InterPro" id="IPR013427">
    <property type="entry name" value="Haem-bd_dom_put"/>
</dbReference>
<organism evidence="6 7">
    <name type="scientific">Cyclobacterium jeungdonense</name>
    <dbReference type="NCBI Taxonomy" id="708087"/>
    <lineage>
        <taxon>Bacteria</taxon>
        <taxon>Pseudomonadati</taxon>
        <taxon>Bacteroidota</taxon>
        <taxon>Cytophagia</taxon>
        <taxon>Cytophagales</taxon>
        <taxon>Cyclobacteriaceae</taxon>
        <taxon>Cyclobacterium</taxon>
    </lineage>
</organism>
<evidence type="ECO:0000256" key="4">
    <source>
        <dbReference type="PROSITE-ProRule" id="PRU00433"/>
    </source>
</evidence>
<name>A0ABT8CF92_9BACT</name>
<dbReference type="InterPro" id="IPR011042">
    <property type="entry name" value="6-blade_b-propeller_TolB-like"/>
</dbReference>
<dbReference type="RefSeq" id="WP_163382911.1">
    <property type="nucleotide sequence ID" value="NZ_JAUFQS010000047.1"/>
</dbReference>
<dbReference type="SUPFAM" id="SSF46626">
    <property type="entry name" value="Cytochrome c"/>
    <property type="match status" value="1"/>
</dbReference>
<dbReference type="InterPro" id="IPR011989">
    <property type="entry name" value="ARM-like"/>
</dbReference>
<dbReference type="PANTHER" id="PTHR33546:SF1">
    <property type="entry name" value="LARGE, MULTIFUNCTIONAL SECRETED PROTEIN"/>
    <property type="match status" value="1"/>
</dbReference>
<dbReference type="NCBIfam" id="TIGR02603">
    <property type="entry name" value="CxxCH_TIGR02603"/>
    <property type="match status" value="1"/>
</dbReference>
<dbReference type="PANTHER" id="PTHR33546">
    <property type="entry name" value="LARGE, MULTIFUNCTIONAL SECRETED PROTEIN-RELATED"/>
    <property type="match status" value="1"/>
</dbReference>